<protein>
    <submittedName>
        <fullName evidence="1">OsmC family peroxiredoxin</fullName>
    </submittedName>
</protein>
<evidence type="ECO:0000313" key="2">
    <source>
        <dbReference type="Proteomes" id="UP000470875"/>
    </source>
</evidence>
<dbReference type="InterPro" id="IPR003718">
    <property type="entry name" value="OsmC/Ohr_fam"/>
</dbReference>
<evidence type="ECO:0000313" key="1">
    <source>
        <dbReference type="EMBL" id="MSS83731.1"/>
    </source>
</evidence>
<keyword evidence="2" id="KW-1185">Reference proteome</keyword>
<dbReference type="InterPro" id="IPR036102">
    <property type="entry name" value="OsmC/Ohrsf"/>
</dbReference>
<reference evidence="1 2" key="1">
    <citation type="submission" date="2019-08" db="EMBL/GenBank/DDBJ databases">
        <title>In-depth cultivation of the pig gut microbiome towards novel bacterial diversity and tailored functional studies.</title>
        <authorList>
            <person name="Wylensek D."/>
            <person name="Hitch T.C.A."/>
            <person name="Clavel T."/>
        </authorList>
    </citation>
    <scope>NUCLEOTIDE SEQUENCE [LARGE SCALE GENOMIC DNA]</scope>
    <source>
        <strain evidence="1 2">WB03_NA08</strain>
    </source>
</reference>
<dbReference type="Proteomes" id="UP000470875">
    <property type="component" value="Unassembled WGS sequence"/>
</dbReference>
<organism evidence="1 2">
    <name type="scientific">Scrofimicrobium canadense</name>
    <dbReference type="NCBI Taxonomy" id="2652290"/>
    <lineage>
        <taxon>Bacteria</taxon>
        <taxon>Bacillati</taxon>
        <taxon>Actinomycetota</taxon>
        <taxon>Actinomycetes</taxon>
        <taxon>Actinomycetales</taxon>
        <taxon>Actinomycetaceae</taxon>
        <taxon>Scrofimicrobium</taxon>
    </lineage>
</organism>
<dbReference type="Pfam" id="PF02566">
    <property type="entry name" value="OsmC"/>
    <property type="match status" value="1"/>
</dbReference>
<dbReference type="RefSeq" id="WP_154543456.1">
    <property type="nucleotide sequence ID" value="NZ_VULO01000003.1"/>
</dbReference>
<name>A0A6N7W2V1_9ACTO</name>
<dbReference type="SUPFAM" id="SSF82784">
    <property type="entry name" value="OsmC-like"/>
    <property type="match status" value="1"/>
</dbReference>
<sequence>MSLHIERTGTRQYHGENERGATLEIGKGEGQWSPGELLKMALLGCNAMSSDHRLAGLLGEDFQLSAGIDGEYSEAENRYTDFTVELVPDFSGHSDEEIAAVIKRALRAIDRQCTIGRTLDHVVPHRTTITVEE</sequence>
<dbReference type="AlphaFoldDB" id="A0A6N7W2V1"/>
<dbReference type="InterPro" id="IPR015946">
    <property type="entry name" value="KH_dom-like_a/b"/>
</dbReference>
<comment type="caution">
    <text evidence="1">The sequence shown here is derived from an EMBL/GenBank/DDBJ whole genome shotgun (WGS) entry which is preliminary data.</text>
</comment>
<proteinExistence type="predicted"/>
<accession>A0A6N7W2V1</accession>
<gene>
    <name evidence="1" type="ORF">FYJ24_02940</name>
</gene>
<dbReference type="EMBL" id="VULO01000003">
    <property type="protein sequence ID" value="MSS83731.1"/>
    <property type="molecule type" value="Genomic_DNA"/>
</dbReference>
<dbReference type="Gene3D" id="3.30.300.20">
    <property type="match status" value="1"/>
</dbReference>